<evidence type="ECO:0000256" key="6">
    <source>
        <dbReference type="RuleBase" id="RU362124"/>
    </source>
</evidence>
<dbReference type="Proteomes" id="UP000008005">
    <property type="component" value="Chromosome"/>
</dbReference>
<dbReference type="Gene3D" id="1.10.601.10">
    <property type="entry name" value="RNA Polymerase Primary Sigma Factor"/>
    <property type="match status" value="1"/>
</dbReference>
<dbReference type="InterPro" id="IPR007627">
    <property type="entry name" value="RNA_pol_sigma70_r2"/>
</dbReference>
<dbReference type="Pfam" id="PF04545">
    <property type="entry name" value="Sigma70_r4"/>
    <property type="match status" value="1"/>
</dbReference>
<dbReference type="FunFam" id="1.10.601.10:FF:000001">
    <property type="entry name" value="RNA polymerase sigma factor SigA"/>
    <property type="match status" value="1"/>
</dbReference>
<dbReference type="Gene3D" id="1.10.10.10">
    <property type="entry name" value="Winged helix-like DNA-binding domain superfamily/Winged helix DNA-binding domain"/>
    <property type="match status" value="2"/>
</dbReference>
<keyword evidence="5 6" id="KW-0804">Transcription</keyword>
<dbReference type="SUPFAM" id="SSF88946">
    <property type="entry name" value="Sigma2 domain of RNA polymerase sigma factors"/>
    <property type="match status" value="1"/>
</dbReference>
<dbReference type="PROSITE" id="PS00715">
    <property type="entry name" value="SIGMA70_1"/>
    <property type="match status" value="1"/>
</dbReference>
<dbReference type="InterPro" id="IPR013325">
    <property type="entry name" value="RNA_pol_sigma_r2"/>
</dbReference>
<dbReference type="InterPro" id="IPR014284">
    <property type="entry name" value="RNA_pol_sigma-70_dom"/>
</dbReference>
<comment type="similarity">
    <text evidence="6">Belongs to the sigma-70 factor family.</text>
</comment>
<dbReference type="PRINTS" id="PR00046">
    <property type="entry name" value="SIGMA70FCT"/>
</dbReference>
<comment type="function">
    <text evidence="6">Sigma factors are initiation factors that promote the attachment of RNA polymerase to specific initiation sites and are then released.</text>
</comment>
<feature type="region of interest" description="Disordered" evidence="7">
    <location>
        <begin position="224"/>
        <end position="250"/>
    </location>
</feature>
<keyword evidence="1" id="KW-0963">Cytoplasm</keyword>
<evidence type="ECO:0000256" key="1">
    <source>
        <dbReference type="ARBA" id="ARBA00022490"/>
    </source>
</evidence>
<dbReference type="PIRSF" id="PIRSF000770">
    <property type="entry name" value="RNA_pol_sigma-SigE/K"/>
    <property type="match status" value="1"/>
</dbReference>
<sequence>MIEANLRLVISIAKKYANRGLQFLDLIQEGNIGLMKAVDKFEYRRGYKFSTYATWWIRQAITRAIADQARTIRIPVHMIETINKILRTSRQMLNELGYEPTATEIANRLSMPLDKVRKVMKIAKEPISLENPIGDDSDGGQLGDFIEDKNAVAPIDAAIQSNLREVTTRVLATLTPREERVLRMRFGIGMNTDHTLEEVGQQFKVTRERIRQIESKALRKLQHPIRSKKLNSFRNGGKRGDGNPSDLLEA</sequence>
<evidence type="ECO:0000259" key="9">
    <source>
        <dbReference type="PROSITE" id="PS00716"/>
    </source>
</evidence>
<dbReference type="EMBL" id="CP003334">
    <property type="protein sequence ID" value="AFC69102.1"/>
    <property type="molecule type" value="Genomic_DNA"/>
</dbReference>
<keyword evidence="3 6" id="KW-0731">Sigma factor</keyword>
<feature type="domain" description="RNA polymerase sigma-70" evidence="9">
    <location>
        <begin position="195"/>
        <end position="221"/>
    </location>
</feature>
<evidence type="ECO:0000256" key="2">
    <source>
        <dbReference type="ARBA" id="ARBA00023015"/>
    </source>
</evidence>
<dbReference type="CDD" id="cd06171">
    <property type="entry name" value="Sigma70_r4"/>
    <property type="match status" value="1"/>
</dbReference>
<dbReference type="SUPFAM" id="SSF88659">
    <property type="entry name" value="Sigma3 and sigma4 domains of RNA polymerase sigma factors"/>
    <property type="match status" value="2"/>
</dbReference>
<reference evidence="10 11" key="2">
    <citation type="journal article" date="2016" name="Int. J. Syst. Evol. Microbiol.">
        <title>Rickettsia amblyommatis sp. nov., a spotted fever group Rickettsia associated with multiple species of Amblyomma ticks in North, Central and South America.</title>
        <authorList>
            <person name="Karpathy S.E."/>
            <person name="Slater K.S."/>
            <person name="Goldsmith C.S."/>
            <person name="Nicholson W.L."/>
            <person name="Paddock C.D."/>
        </authorList>
    </citation>
    <scope>NUCLEOTIDE SEQUENCE [LARGE SCALE GENOMIC DNA]</scope>
    <source>
        <strain evidence="10 11">GAT-30V</strain>
    </source>
</reference>
<gene>
    <name evidence="10" type="ordered locus">MCE_00235</name>
</gene>
<dbReference type="PANTHER" id="PTHR30603:SF60">
    <property type="entry name" value="RNA POLYMERASE SIGMA FACTOR RPOD"/>
    <property type="match status" value="1"/>
</dbReference>
<dbReference type="InterPro" id="IPR007630">
    <property type="entry name" value="RNA_pol_sigma70_r4"/>
</dbReference>
<evidence type="ECO:0000313" key="10">
    <source>
        <dbReference type="EMBL" id="AFC69102.1"/>
    </source>
</evidence>
<dbReference type="InterPro" id="IPR050239">
    <property type="entry name" value="Sigma-70_RNA_pol_init_factors"/>
</dbReference>
<dbReference type="InterPro" id="IPR012760">
    <property type="entry name" value="RNA_pol_sigma_RpoD_C"/>
</dbReference>
<dbReference type="PANTHER" id="PTHR30603">
    <property type="entry name" value="RNA POLYMERASE SIGMA FACTOR RPO"/>
    <property type="match status" value="1"/>
</dbReference>
<keyword evidence="4 6" id="KW-0238">DNA-binding</keyword>
<dbReference type="GO" id="GO:0006352">
    <property type="term" value="P:DNA-templated transcription initiation"/>
    <property type="evidence" value="ECO:0007669"/>
    <property type="project" value="InterPro"/>
</dbReference>
<dbReference type="InterPro" id="IPR007624">
    <property type="entry name" value="RNA_pol_sigma70_r3"/>
</dbReference>
<evidence type="ECO:0000256" key="4">
    <source>
        <dbReference type="ARBA" id="ARBA00023125"/>
    </source>
</evidence>
<feature type="domain" description="RNA polymerase sigma-70" evidence="8">
    <location>
        <begin position="25"/>
        <end position="38"/>
    </location>
</feature>
<dbReference type="Pfam" id="PF04542">
    <property type="entry name" value="Sigma70_r2"/>
    <property type="match status" value="1"/>
</dbReference>
<dbReference type="NCBIfam" id="TIGR02393">
    <property type="entry name" value="RpoD_Cterm"/>
    <property type="match status" value="1"/>
</dbReference>
<evidence type="ECO:0000256" key="3">
    <source>
        <dbReference type="ARBA" id="ARBA00023082"/>
    </source>
</evidence>
<dbReference type="InterPro" id="IPR036388">
    <property type="entry name" value="WH-like_DNA-bd_sf"/>
</dbReference>
<evidence type="ECO:0000259" key="8">
    <source>
        <dbReference type="PROSITE" id="PS00715"/>
    </source>
</evidence>
<dbReference type="InterPro" id="IPR013324">
    <property type="entry name" value="RNA_pol_sigma_r3/r4-like"/>
</dbReference>
<dbReference type="KEGG" id="ram:MCE_00235"/>
<protein>
    <recommendedName>
        <fullName evidence="6">RNA polymerase sigma factor</fullName>
    </recommendedName>
</protein>
<dbReference type="NCBIfam" id="TIGR02937">
    <property type="entry name" value="sigma70-ECF"/>
    <property type="match status" value="1"/>
</dbReference>
<evidence type="ECO:0000256" key="7">
    <source>
        <dbReference type="SAM" id="MobiDB-lite"/>
    </source>
</evidence>
<keyword evidence="2 6" id="KW-0805">Transcription regulation</keyword>
<dbReference type="PROSITE" id="PS00716">
    <property type="entry name" value="SIGMA70_2"/>
    <property type="match status" value="1"/>
</dbReference>
<proteinExistence type="inferred from homology"/>
<reference evidence="11" key="1">
    <citation type="submission" date="2012-02" db="EMBL/GenBank/DDBJ databases">
        <title>Complete genome sequence of Candidatus Rickettsia amblyommii strain GAT-30V.</title>
        <authorList>
            <person name="Johnson S.L."/>
            <person name="Munk A.C."/>
            <person name="Han S."/>
            <person name="Bruce D.C."/>
            <person name="Dasch G.A."/>
        </authorList>
    </citation>
    <scope>NUCLEOTIDE SEQUENCE [LARGE SCALE GENOMIC DNA]</scope>
    <source>
        <strain evidence="11">GAT-30V</strain>
    </source>
</reference>
<dbReference type="STRING" id="1105111.MCE_00235"/>
<evidence type="ECO:0000313" key="11">
    <source>
        <dbReference type="Proteomes" id="UP000008005"/>
    </source>
</evidence>
<evidence type="ECO:0000256" key="5">
    <source>
        <dbReference type="ARBA" id="ARBA00023163"/>
    </source>
</evidence>
<organism evidence="10 11">
    <name type="scientific">Rickettsia amblyommatis (strain GAT-30V)</name>
    <name type="common">Rickettsia amblyommii</name>
    <dbReference type="NCBI Taxonomy" id="1105111"/>
    <lineage>
        <taxon>Bacteria</taxon>
        <taxon>Pseudomonadati</taxon>
        <taxon>Pseudomonadota</taxon>
        <taxon>Alphaproteobacteria</taxon>
        <taxon>Rickettsiales</taxon>
        <taxon>Rickettsiaceae</taxon>
        <taxon>Rickettsieae</taxon>
        <taxon>Rickettsia</taxon>
        <taxon>spotted fever group</taxon>
    </lineage>
</organism>
<dbReference type="HOGENOM" id="CLU_014793_3_5_5"/>
<dbReference type="Pfam" id="PF04539">
    <property type="entry name" value="Sigma70_r3"/>
    <property type="match status" value="1"/>
</dbReference>
<dbReference type="GO" id="GO:0003677">
    <property type="term" value="F:DNA binding"/>
    <property type="evidence" value="ECO:0007669"/>
    <property type="project" value="UniProtKB-KW"/>
</dbReference>
<name>H8K3K8_RICAG</name>
<accession>H8K3K8</accession>
<dbReference type="GO" id="GO:0016987">
    <property type="term" value="F:sigma factor activity"/>
    <property type="evidence" value="ECO:0007669"/>
    <property type="project" value="UniProtKB-KW"/>
</dbReference>
<dbReference type="AlphaFoldDB" id="H8K3K8"/>
<dbReference type="InterPro" id="IPR000943">
    <property type="entry name" value="RNA_pol_sigma70"/>
</dbReference>